<evidence type="ECO:0000313" key="1">
    <source>
        <dbReference type="EMBL" id="KAK1398092.1"/>
    </source>
</evidence>
<sequence>MAAIARRKKVTDPLDDKAKARIFGFSSGSEHSARNDDVEEDDSPCLSNLLCGFLDQQDSSEDSQEYENESDSDDVIDHQIINVDFENLNQALRNEDDDHFRNVLVTHVSKAIEIFWFVKSNGSLLRRNVMAFLRSEGYNAGICKTKWESCGGLTGGNYELIDVLKSVDPKSDRYFIDLNFADEFEIARQTNGYQQLLQTLPRVFIGKCDRLKRIVKIISDEARRSLKTKGLHLPPWRKNRFMQNKWFGPYRRTTNLIPANVITSPGKQMVKCRSVGFNAVNVRPLITRTR</sequence>
<gene>
    <name evidence="1" type="ORF">POM88_007955</name>
</gene>
<dbReference type="AlphaFoldDB" id="A0AAD8J5I5"/>
<evidence type="ECO:0000313" key="2">
    <source>
        <dbReference type="Proteomes" id="UP001237642"/>
    </source>
</evidence>
<protein>
    <submittedName>
        <fullName evidence="1">Sulfate/thiosulfate import ATP-binding protein</fullName>
    </submittedName>
</protein>
<keyword evidence="1" id="KW-0067">ATP-binding</keyword>
<dbReference type="PANTHER" id="PTHR31579:SF84">
    <property type="entry name" value="F21O3.6 PROTEIN"/>
    <property type="match status" value="1"/>
</dbReference>
<reference evidence="1" key="1">
    <citation type="submission" date="2023-02" db="EMBL/GenBank/DDBJ databases">
        <title>Genome of toxic invasive species Heracleum sosnowskyi carries increased number of genes despite the absence of recent whole-genome duplications.</title>
        <authorList>
            <person name="Schelkunov M."/>
            <person name="Shtratnikova V."/>
            <person name="Makarenko M."/>
            <person name="Klepikova A."/>
            <person name="Omelchenko D."/>
            <person name="Novikova G."/>
            <person name="Obukhova E."/>
            <person name="Bogdanov V."/>
            <person name="Penin A."/>
            <person name="Logacheva M."/>
        </authorList>
    </citation>
    <scope>NUCLEOTIDE SEQUENCE</scope>
    <source>
        <strain evidence="1">Hsosn_3</strain>
        <tissue evidence="1">Leaf</tissue>
    </source>
</reference>
<name>A0AAD8J5I5_9APIA</name>
<accession>A0AAD8J5I5</accession>
<keyword evidence="2" id="KW-1185">Reference proteome</keyword>
<reference evidence="1" key="2">
    <citation type="submission" date="2023-05" db="EMBL/GenBank/DDBJ databases">
        <authorList>
            <person name="Schelkunov M.I."/>
        </authorList>
    </citation>
    <scope>NUCLEOTIDE SEQUENCE</scope>
    <source>
        <strain evidence="1">Hsosn_3</strain>
        <tissue evidence="1">Leaf</tissue>
    </source>
</reference>
<keyword evidence="1" id="KW-0547">Nucleotide-binding</keyword>
<dbReference type="EMBL" id="JAUIZM010000002">
    <property type="protein sequence ID" value="KAK1398092.1"/>
    <property type="molecule type" value="Genomic_DNA"/>
</dbReference>
<comment type="caution">
    <text evidence="1">The sequence shown here is derived from an EMBL/GenBank/DDBJ whole genome shotgun (WGS) entry which is preliminary data.</text>
</comment>
<organism evidence="1 2">
    <name type="scientific">Heracleum sosnowskyi</name>
    <dbReference type="NCBI Taxonomy" id="360622"/>
    <lineage>
        <taxon>Eukaryota</taxon>
        <taxon>Viridiplantae</taxon>
        <taxon>Streptophyta</taxon>
        <taxon>Embryophyta</taxon>
        <taxon>Tracheophyta</taxon>
        <taxon>Spermatophyta</taxon>
        <taxon>Magnoliopsida</taxon>
        <taxon>eudicotyledons</taxon>
        <taxon>Gunneridae</taxon>
        <taxon>Pentapetalae</taxon>
        <taxon>asterids</taxon>
        <taxon>campanulids</taxon>
        <taxon>Apiales</taxon>
        <taxon>Apiaceae</taxon>
        <taxon>Apioideae</taxon>
        <taxon>apioid superclade</taxon>
        <taxon>Tordylieae</taxon>
        <taxon>Tordyliinae</taxon>
        <taxon>Heracleum</taxon>
    </lineage>
</organism>
<dbReference type="GO" id="GO:0005524">
    <property type="term" value="F:ATP binding"/>
    <property type="evidence" value="ECO:0007669"/>
    <property type="project" value="UniProtKB-KW"/>
</dbReference>
<dbReference type="Pfam" id="PF04720">
    <property type="entry name" value="PDDEXK_6"/>
    <property type="match status" value="1"/>
</dbReference>
<proteinExistence type="predicted"/>
<dbReference type="PANTHER" id="PTHR31579">
    <property type="entry name" value="OS03G0796600 PROTEIN"/>
    <property type="match status" value="1"/>
</dbReference>
<dbReference type="InterPro" id="IPR006502">
    <property type="entry name" value="PDDEXK-like"/>
</dbReference>
<dbReference type="NCBIfam" id="TIGR01615">
    <property type="entry name" value="A_thal_3542"/>
    <property type="match status" value="1"/>
</dbReference>
<dbReference type="Proteomes" id="UP001237642">
    <property type="component" value="Unassembled WGS sequence"/>
</dbReference>